<feature type="transmembrane region" description="Helical" evidence="2">
    <location>
        <begin position="34"/>
        <end position="56"/>
    </location>
</feature>
<keyword evidence="2" id="KW-0808">Transferase</keyword>
<dbReference type="Proteomes" id="UP001489004">
    <property type="component" value="Unassembled WGS sequence"/>
</dbReference>
<keyword evidence="2" id="KW-0472">Membrane</keyword>
<dbReference type="GO" id="GO:0000139">
    <property type="term" value="C:Golgi membrane"/>
    <property type="evidence" value="ECO:0007669"/>
    <property type="project" value="UniProtKB-SubCell"/>
</dbReference>
<keyword evidence="2" id="KW-0812">Transmembrane</keyword>
<keyword evidence="2" id="KW-0961">Cell wall biogenesis/degradation</keyword>
<keyword evidence="2" id="KW-0333">Golgi apparatus</keyword>
<sequence length="379" mass="42418">MVGLRHSKPHLPGAEDAEDPQGKHRPEDSRSRTALLYSALFVGACLGFLTSQTMYLRVQRAHYQPPRGQSGIGMGTSAAAATGEQSGKPVSELEALLTQIAPDKEVMIAISNYNLILGGQLNTWLETVQQAKVPNYLVVAIDAQLHEHLQQRGINVYYKNIQIDKAQEGTGDNHAISALKFKIIREFLELGWNVLLSDVDIVVVQNPFDHLHRDHDVEGMSDGFDEGSAYGNIDGIDDPSMGWARYAQGTRHLNMNSGLFYVKANARTIELMTRIADRLSKVKAWDQSVYNEEIFFLSHGAYKSPNVSVRVMDIYKFMNSKVLFKTVRFKPRADQVKPVMVHINYHPDKHERMKAAAQYYLHGDDHALDRFPGGSEPGS</sequence>
<proteinExistence type="inferred from homology"/>
<keyword evidence="2" id="KW-0735">Signal-anchor</keyword>
<organism evidence="5 6">
    <name type="scientific">[Myrmecia] bisecta</name>
    <dbReference type="NCBI Taxonomy" id="41462"/>
    <lineage>
        <taxon>Eukaryota</taxon>
        <taxon>Viridiplantae</taxon>
        <taxon>Chlorophyta</taxon>
        <taxon>core chlorophytes</taxon>
        <taxon>Trebouxiophyceae</taxon>
        <taxon>Trebouxiales</taxon>
        <taxon>Trebouxiaceae</taxon>
        <taxon>Myrmecia</taxon>
    </lineage>
</organism>
<evidence type="ECO:0000256" key="1">
    <source>
        <dbReference type="ARBA" id="ARBA00007033"/>
    </source>
</evidence>
<dbReference type="EMBL" id="JALJOR010000002">
    <property type="protein sequence ID" value="KAK9824345.1"/>
    <property type="molecule type" value="Genomic_DNA"/>
</dbReference>
<dbReference type="PANTHER" id="PTHR46581">
    <property type="entry name" value="ARABINOSYLTRANSFERASE RRA3"/>
    <property type="match status" value="1"/>
</dbReference>
<dbReference type="Pfam" id="PF03407">
    <property type="entry name" value="Nucleotid_trans"/>
    <property type="match status" value="1"/>
</dbReference>
<comment type="caution">
    <text evidence="5">The sequence shown here is derived from an EMBL/GenBank/DDBJ whole genome shotgun (WGS) entry which is preliminary data.</text>
</comment>
<feature type="region of interest" description="Disordered" evidence="3">
    <location>
        <begin position="1"/>
        <end position="29"/>
    </location>
</feature>
<dbReference type="GO" id="GO:0080147">
    <property type="term" value="P:root hair cell development"/>
    <property type="evidence" value="ECO:0007669"/>
    <property type="project" value="InterPro"/>
</dbReference>
<dbReference type="SUPFAM" id="SSF53448">
    <property type="entry name" value="Nucleotide-diphospho-sugar transferases"/>
    <property type="match status" value="1"/>
</dbReference>
<feature type="compositionally biased region" description="Basic and acidic residues" evidence="3">
    <location>
        <begin position="20"/>
        <end position="29"/>
    </location>
</feature>
<evidence type="ECO:0000256" key="2">
    <source>
        <dbReference type="RuleBase" id="RU363055"/>
    </source>
</evidence>
<dbReference type="Gene3D" id="3.90.550.10">
    <property type="entry name" value="Spore Coat Polysaccharide Biosynthesis Protein SpsA, Chain A"/>
    <property type="match status" value="1"/>
</dbReference>
<dbReference type="EC" id="2.4.2.-" evidence="2"/>
<keyword evidence="6" id="KW-1185">Reference proteome</keyword>
<evidence type="ECO:0000259" key="4">
    <source>
        <dbReference type="Pfam" id="PF03407"/>
    </source>
</evidence>
<dbReference type="InterPro" id="IPR029044">
    <property type="entry name" value="Nucleotide-diphossugar_trans"/>
</dbReference>
<gene>
    <name evidence="5" type="ORF">WJX72_009577</name>
</gene>
<evidence type="ECO:0000256" key="3">
    <source>
        <dbReference type="SAM" id="MobiDB-lite"/>
    </source>
</evidence>
<evidence type="ECO:0000313" key="5">
    <source>
        <dbReference type="EMBL" id="KAK9824345.1"/>
    </source>
</evidence>
<comment type="similarity">
    <text evidence="1 2">Belongs to the glycosyltransferase 77 family.</text>
</comment>
<reference evidence="5 6" key="1">
    <citation type="journal article" date="2024" name="Nat. Commun.">
        <title>Phylogenomics reveals the evolutionary origins of lichenization in chlorophyte algae.</title>
        <authorList>
            <person name="Puginier C."/>
            <person name="Libourel C."/>
            <person name="Otte J."/>
            <person name="Skaloud P."/>
            <person name="Haon M."/>
            <person name="Grisel S."/>
            <person name="Petersen M."/>
            <person name="Berrin J.G."/>
            <person name="Delaux P.M."/>
            <person name="Dal Grande F."/>
            <person name="Keller J."/>
        </authorList>
    </citation>
    <scope>NUCLEOTIDE SEQUENCE [LARGE SCALE GENOMIC DNA]</scope>
    <source>
        <strain evidence="5 6">SAG 2043</strain>
    </source>
</reference>
<feature type="domain" description="Nucleotide-diphospho-sugar transferase" evidence="4">
    <location>
        <begin position="132"/>
        <end position="353"/>
    </location>
</feature>
<keyword evidence="2" id="KW-0328">Glycosyltransferase</keyword>
<protein>
    <recommendedName>
        <fullName evidence="2">Glycosyltransferase</fullName>
        <ecNumber evidence="2">2.4.2.-</ecNumber>
    </recommendedName>
</protein>
<dbReference type="AlphaFoldDB" id="A0AAW1QSU0"/>
<evidence type="ECO:0000313" key="6">
    <source>
        <dbReference type="Proteomes" id="UP001489004"/>
    </source>
</evidence>
<dbReference type="PANTHER" id="PTHR46581:SF3">
    <property type="entry name" value="ARABINOSYLTRANSFERASE RRA3"/>
    <property type="match status" value="1"/>
</dbReference>
<keyword evidence="2" id="KW-1133">Transmembrane helix</keyword>
<dbReference type="InterPro" id="IPR005069">
    <property type="entry name" value="Nucl-diP-sugar_transferase"/>
</dbReference>
<dbReference type="GO" id="GO:0016757">
    <property type="term" value="F:glycosyltransferase activity"/>
    <property type="evidence" value="ECO:0007669"/>
    <property type="project" value="UniProtKB-KW"/>
</dbReference>
<dbReference type="GO" id="GO:0071555">
    <property type="term" value="P:cell wall organization"/>
    <property type="evidence" value="ECO:0007669"/>
    <property type="project" value="UniProtKB-KW"/>
</dbReference>
<dbReference type="InterPro" id="IPR044290">
    <property type="entry name" value="RRA1/2/3"/>
</dbReference>
<name>A0AAW1QSU0_9CHLO</name>
<accession>A0AAW1QSU0</accession>
<comment type="subcellular location">
    <subcellularLocation>
        <location evidence="2">Golgi apparatus membrane</location>
        <topology evidence="2">Single-pass type II membrane protein</topology>
    </subcellularLocation>
</comment>